<evidence type="ECO:0000256" key="6">
    <source>
        <dbReference type="ARBA" id="ARBA00022833"/>
    </source>
</evidence>
<dbReference type="AlphaFoldDB" id="G3H7N3"/>
<proteinExistence type="predicted"/>
<evidence type="ECO:0000256" key="4">
    <source>
        <dbReference type="ARBA" id="ARBA00022723"/>
    </source>
</evidence>
<dbReference type="GO" id="GO:0140999">
    <property type="term" value="F:histone H3K4 trimethyltransferase activity"/>
    <property type="evidence" value="ECO:0007669"/>
    <property type="project" value="UniProtKB-EC"/>
</dbReference>
<comment type="catalytic activity">
    <reaction evidence="7">
        <text>L-lysyl(4)-[histone H3] + 3 S-adenosyl-L-methionine = N(6),N(6),N(6)-trimethyl-L-lysyl(4)-[histone H3] + 3 S-adenosyl-L-homocysteine + 3 H(+)</text>
        <dbReference type="Rhea" id="RHEA:60260"/>
        <dbReference type="Rhea" id="RHEA-COMP:15537"/>
        <dbReference type="Rhea" id="RHEA-COMP:15547"/>
        <dbReference type="ChEBI" id="CHEBI:15378"/>
        <dbReference type="ChEBI" id="CHEBI:29969"/>
        <dbReference type="ChEBI" id="CHEBI:57856"/>
        <dbReference type="ChEBI" id="CHEBI:59789"/>
        <dbReference type="ChEBI" id="CHEBI:61961"/>
        <dbReference type="EC" id="2.1.1.354"/>
    </reaction>
</comment>
<dbReference type="GO" id="GO:0032259">
    <property type="term" value="P:methylation"/>
    <property type="evidence" value="ECO:0007669"/>
    <property type="project" value="UniProtKB-KW"/>
</dbReference>
<dbReference type="Gene3D" id="6.10.140.2220">
    <property type="match status" value="1"/>
</dbReference>
<dbReference type="GO" id="GO:0008270">
    <property type="term" value="F:zinc ion binding"/>
    <property type="evidence" value="ECO:0007669"/>
    <property type="project" value="UniProtKB-KW"/>
</dbReference>
<dbReference type="PANTHER" id="PTHR12197">
    <property type="entry name" value="HISTONE-LYSINE N-METHYLTRANSFERASE SMYD"/>
    <property type="match status" value="1"/>
</dbReference>
<dbReference type="PANTHER" id="PTHR12197:SF288">
    <property type="entry name" value="HISTONE-LYSINE N-METHYLTRANSFERASE SMYD3"/>
    <property type="match status" value="1"/>
</dbReference>
<keyword evidence="6" id="KW-0862">Zinc</keyword>
<dbReference type="InterPro" id="IPR002893">
    <property type="entry name" value="Znf_MYND"/>
</dbReference>
<name>G3H7N3_CRIGR</name>
<evidence type="ECO:0000256" key="3">
    <source>
        <dbReference type="ARBA" id="ARBA00022691"/>
    </source>
</evidence>
<reference evidence="11" key="1">
    <citation type="journal article" date="2011" name="Nat. Biotechnol.">
        <title>The genomic sequence of the Chinese hamster ovary (CHO)-K1 cell line.</title>
        <authorList>
            <person name="Xu X."/>
            <person name="Nagarajan H."/>
            <person name="Lewis N.E."/>
            <person name="Pan S."/>
            <person name="Cai Z."/>
            <person name="Liu X."/>
            <person name="Chen W."/>
            <person name="Xie M."/>
            <person name="Wang W."/>
            <person name="Hammond S."/>
            <person name="Andersen M.R."/>
            <person name="Neff N."/>
            <person name="Passarelli B."/>
            <person name="Koh W."/>
            <person name="Fan H.C."/>
            <person name="Wang J."/>
            <person name="Gui Y."/>
            <person name="Lee K.H."/>
            <person name="Betenbaugh M.J."/>
            <person name="Quake S.R."/>
            <person name="Famili I."/>
            <person name="Palsson B.O."/>
            <person name="Wang J."/>
        </authorList>
    </citation>
    <scope>NUCLEOTIDE SEQUENCE [LARGE SCALE GENOMIC DNA]</scope>
    <source>
        <strain evidence="11">CHO K1 cell line</strain>
    </source>
</reference>
<dbReference type="EC" id="2.1.1.354" evidence="1"/>
<accession>G3H7N3</accession>
<evidence type="ECO:0000256" key="8">
    <source>
        <dbReference type="PROSITE-ProRule" id="PRU00134"/>
    </source>
</evidence>
<organism evidence="10 11">
    <name type="scientific">Cricetulus griseus</name>
    <name type="common">Chinese hamster</name>
    <name type="synonym">Cricetulus barabensis griseus</name>
    <dbReference type="NCBI Taxonomy" id="10029"/>
    <lineage>
        <taxon>Eukaryota</taxon>
        <taxon>Metazoa</taxon>
        <taxon>Chordata</taxon>
        <taxon>Craniata</taxon>
        <taxon>Vertebrata</taxon>
        <taxon>Euteleostomi</taxon>
        <taxon>Mammalia</taxon>
        <taxon>Eutheria</taxon>
        <taxon>Euarchontoglires</taxon>
        <taxon>Glires</taxon>
        <taxon>Rodentia</taxon>
        <taxon>Myomorpha</taxon>
        <taxon>Muroidea</taxon>
        <taxon>Cricetidae</taxon>
        <taxon>Cricetinae</taxon>
        <taxon>Cricetulus</taxon>
    </lineage>
</organism>
<evidence type="ECO:0000256" key="7">
    <source>
        <dbReference type="ARBA" id="ARBA00047571"/>
    </source>
</evidence>
<dbReference type="InterPro" id="IPR050869">
    <property type="entry name" value="H3K4_H4K5_MeTrfase"/>
</dbReference>
<protein>
    <recommendedName>
        <fullName evidence="1">[histone H3]-lysine(4) N-trimethyltransferase</fullName>
        <ecNumber evidence="1">2.1.1.354</ecNumber>
    </recommendedName>
</protein>
<keyword evidence="5 8" id="KW-0863">Zinc-finger</keyword>
<dbReference type="PROSITE" id="PS50865">
    <property type="entry name" value="ZF_MYND_2"/>
    <property type="match status" value="1"/>
</dbReference>
<dbReference type="GO" id="GO:0005634">
    <property type="term" value="C:nucleus"/>
    <property type="evidence" value="ECO:0007669"/>
    <property type="project" value="TreeGrafter"/>
</dbReference>
<dbReference type="STRING" id="10029.G3H7N3"/>
<keyword evidence="2" id="KW-0489">Methyltransferase</keyword>
<dbReference type="EMBL" id="JH000198">
    <property type="protein sequence ID" value="EGW00815.1"/>
    <property type="molecule type" value="Genomic_DNA"/>
</dbReference>
<evidence type="ECO:0000256" key="2">
    <source>
        <dbReference type="ARBA" id="ARBA00022603"/>
    </source>
</evidence>
<dbReference type="SUPFAM" id="SSF144232">
    <property type="entry name" value="HIT/MYND zinc finger-like"/>
    <property type="match status" value="1"/>
</dbReference>
<keyword evidence="3" id="KW-0949">S-adenosyl-L-methionine</keyword>
<feature type="domain" description="MYND-type" evidence="9">
    <location>
        <begin position="1"/>
        <end position="28"/>
    </location>
</feature>
<dbReference type="Pfam" id="PF01753">
    <property type="entry name" value="zf-MYND"/>
    <property type="match status" value="1"/>
</dbReference>
<evidence type="ECO:0000313" key="10">
    <source>
        <dbReference type="EMBL" id="EGW00815.1"/>
    </source>
</evidence>
<gene>
    <name evidence="10" type="ORF">I79_006368</name>
</gene>
<dbReference type="Gene3D" id="1.10.220.160">
    <property type="match status" value="1"/>
</dbReference>
<evidence type="ECO:0000259" key="9">
    <source>
        <dbReference type="PROSITE" id="PS50865"/>
    </source>
</evidence>
<evidence type="ECO:0000256" key="1">
    <source>
        <dbReference type="ARBA" id="ARBA00012182"/>
    </source>
</evidence>
<sequence>MRCSQCRIAKYCSAKCQKKAWPDHKQECKCLKSCKPRYPPDSVRLLARVIVKLMDEKPSESEKLYSFYDLESNIQSLASRVSNYVLR</sequence>
<keyword evidence="4" id="KW-0479">Metal-binding</keyword>
<evidence type="ECO:0000256" key="5">
    <source>
        <dbReference type="ARBA" id="ARBA00022771"/>
    </source>
</evidence>
<dbReference type="InParanoid" id="G3H7N3"/>
<evidence type="ECO:0000313" key="11">
    <source>
        <dbReference type="Proteomes" id="UP000001075"/>
    </source>
</evidence>
<keyword evidence="2" id="KW-0808">Transferase</keyword>
<dbReference type="Proteomes" id="UP000001075">
    <property type="component" value="Unassembled WGS sequence"/>
</dbReference>